<name>A0A9Y4N6G3_9TELE</name>
<proteinExistence type="predicted"/>
<dbReference type="AlphaFoldDB" id="A0A9Y4N6G3"/>
<sequence length="217" mass="24067">MGQQSKDVESLQESGRRRGSCLDIFLVVSVLSLFVTLAALTAGGLMVVMELRSDLKTMRKIPEVAGPLKLEGGPPSPTNKTQNYAYLEPTSVKLRNSTMSWAHVNHGTWTSVGRNFEFDQRQHSLKPKQEGNYFMYVDLSIECVFQCKTGLLRVSIGDKFTCEVELPANSAPVSRKCWTVSWLGDEKLSAQMTVSEGGLENWKLVLPKSGFGVFLVD</sequence>
<accession>A0A9Y4N6G3</accession>
<gene>
    <name evidence="3" type="primary">LOC103362231</name>
</gene>
<evidence type="ECO:0000256" key="1">
    <source>
        <dbReference type="SAM" id="Phobius"/>
    </source>
</evidence>
<dbReference type="Proteomes" id="UP000694891">
    <property type="component" value="Unplaced"/>
</dbReference>
<keyword evidence="2" id="KW-1185">Reference proteome</keyword>
<reference evidence="3" key="1">
    <citation type="submission" date="2025-08" db="UniProtKB">
        <authorList>
            <consortium name="RefSeq"/>
        </authorList>
    </citation>
    <scope>IDENTIFICATION</scope>
</reference>
<dbReference type="GeneID" id="103362231"/>
<organism evidence="2 3">
    <name type="scientific">Stegastes partitus</name>
    <name type="common">bicolor damselfish</name>
    <dbReference type="NCBI Taxonomy" id="144197"/>
    <lineage>
        <taxon>Eukaryota</taxon>
        <taxon>Metazoa</taxon>
        <taxon>Chordata</taxon>
        <taxon>Craniata</taxon>
        <taxon>Vertebrata</taxon>
        <taxon>Euteleostomi</taxon>
        <taxon>Actinopterygii</taxon>
        <taxon>Neopterygii</taxon>
        <taxon>Teleostei</taxon>
        <taxon>Neoteleostei</taxon>
        <taxon>Acanthomorphata</taxon>
        <taxon>Ovalentaria</taxon>
        <taxon>Pomacentridae</taxon>
        <taxon>Stegastes</taxon>
    </lineage>
</organism>
<dbReference type="InterPro" id="IPR008983">
    <property type="entry name" value="Tumour_necrosis_fac-like_dom"/>
</dbReference>
<evidence type="ECO:0000313" key="2">
    <source>
        <dbReference type="Proteomes" id="UP000694891"/>
    </source>
</evidence>
<keyword evidence="1" id="KW-0812">Transmembrane</keyword>
<evidence type="ECO:0000313" key="3">
    <source>
        <dbReference type="RefSeq" id="XP_008286754.1"/>
    </source>
</evidence>
<dbReference type="Gene3D" id="2.60.120.40">
    <property type="match status" value="1"/>
</dbReference>
<keyword evidence="1" id="KW-1133">Transmembrane helix</keyword>
<keyword evidence="1" id="KW-0472">Membrane</keyword>
<dbReference type="RefSeq" id="XP_008286754.1">
    <property type="nucleotide sequence ID" value="XM_008288532.1"/>
</dbReference>
<feature type="transmembrane region" description="Helical" evidence="1">
    <location>
        <begin position="24"/>
        <end position="49"/>
    </location>
</feature>
<protein>
    <submittedName>
        <fullName evidence="3">Uncharacterized protein LOC103362231</fullName>
    </submittedName>
</protein>